<comment type="caution">
    <text evidence="2">The sequence shown here is derived from an EMBL/GenBank/DDBJ whole genome shotgun (WGS) entry which is preliminary data.</text>
</comment>
<reference evidence="2" key="2">
    <citation type="journal article" date="2021" name="PeerJ">
        <title>Extensive microbial diversity within the chicken gut microbiome revealed by metagenomics and culture.</title>
        <authorList>
            <person name="Gilroy R."/>
            <person name="Ravi A."/>
            <person name="Getino M."/>
            <person name="Pursley I."/>
            <person name="Horton D.L."/>
            <person name="Alikhan N.F."/>
            <person name="Baker D."/>
            <person name="Gharbi K."/>
            <person name="Hall N."/>
            <person name="Watson M."/>
            <person name="Adriaenssens E.M."/>
            <person name="Foster-Nyarko E."/>
            <person name="Jarju S."/>
            <person name="Secka A."/>
            <person name="Antonio M."/>
            <person name="Oren A."/>
            <person name="Chaudhuri R.R."/>
            <person name="La Ragione R."/>
            <person name="Hildebrand F."/>
            <person name="Pallen M.J."/>
        </authorList>
    </citation>
    <scope>NUCLEOTIDE SEQUENCE</scope>
    <source>
        <strain evidence="2">ChiGjej1B1-1684</strain>
    </source>
</reference>
<keyword evidence="1" id="KW-0812">Transmembrane</keyword>
<gene>
    <name evidence="2" type="ORF">IAD22_00555</name>
</gene>
<name>A0A9D1LWV1_9FIRM</name>
<dbReference type="AlphaFoldDB" id="A0A9D1LWV1"/>
<dbReference type="EMBL" id="DVNG01000007">
    <property type="protein sequence ID" value="HIU49494.1"/>
    <property type="molecule type" value="Genomic_DNA"/>
</dbReference>
<keyword evidence="1" id="KW-1133">Transmembrane helix</keyword>
<dbReference type="Proteomes" id="UP000824118">
    <property type="component" value="Unassembled WGS sequence"/>
</dbReference>
<reference evidence="2" key="1">
    <citation type="submission" date="2020-10" db="EMBL/GenBank/DDBJ databases">
        <authorList>
            <person name="Gilroy R."/>
        </authorList>
    </citation>
    <scope>NUCLEOTIDE SEQUENCE</scope>
    <source>
        <strain evidence="2">ChiGjej1B1-1684</strain>
    </source>
</reference>
<accession>A0A9D1LWV1</accession>
<evidence type="ECO:0000256" key="1">
    <source>
        <dbReference type="SAM" id="Phobius"/>
    </source>
</evidence>
<keyword evidence="1" id="KW-0472">Membrane</keyword>
<evidence type="ECO:0000313" key="2">
    <source>
        <dbReference type="EMBL" id="HIU49494.1"/>
    </source>
</evidence>
<evidence type="ECO:0000313" key="3">
    <source>
        <dbReference type="Proteomes" id="UP000824118"/>
    </source>
</evidence>
<protein>
    <submittedName>
        <fullName evidence="2">Uncharacterized protein</fullName>
    </submittedName>
</protein>
<sequence>MEGEITCQAGEIYKVHEKKKEKGIVKKAISRVITCTGVGIILLLAVPIVVCAMMIAAVWWTTDKIVSAINSGDDF</sequence>
<proteinExistence type="predicted"/>
<organism evidence="2 3">
    <name type="scientific">Candidatus Limousia pullorum</name>
    <dbReference type="NCBI Taxonomy" id="2840860"/>
    <lineage>
        <taxon>Bacteria</taxon>
        <taxon>Bacillati</taxon>
        <taxon>Bacillota</taxon>
        <taxon>Clostridia</taxon>
        <taxon>Eubacteriales</taxon>
        <taxon>Oscillospiraceae</taxon>
        <taxon>Oscillospiraceae incertae sedis</taxon>
        <taxon>Candidatus Limousia</taxon>
    </lineage>
</organism>
<feature type="transmembrane region" description="Helical" evidence="1">
    <location>
        <begin position="28"/>
        <end position="60"/>
    </location>
</feature>